<protein>
    <submittedName>
        <fullName evidence="8">Glycosyltransferase</fullName>
        <ecNumber evidence="8">2.4.-.-</ecNumber>
    </submittedName>
</protein>
<dbReference type="Pfam" id="PF00535">
    <property type="entry name" value="Glycos_transf_2"/>
    <property type="match status" value="1"/>
</dbReference>
<comment type="subcellular location">
    <subcellularLocation>
        <location evidence="1">Cell membrane</location>
    </subcellularLocation>
</comment>
<name>A0ABS5S941_9BACT</name>
<keyword evidence="6" id="KW-1133">Transmembrane helix</keyword>
<dbReference type="PANTHER" id="PTHR43646:SF2">
    <property type="entry name" value="GLYCOSYLTRANSFERASE 2-LIKE DOMAIN-CONTAINING PROTEIN"/>
    <property type="match status" value="1"/>
</dbReference>
<dbReference type="GO" id="GO:0016757">
    <property type="term" value="F:glycosyltransferase activity"/>
    <property type="evidence" value="ECO:0007669"/>
    <property type="project" value="UniProtKB-KW"/>
</dbReference>
<accession>A0ABS5S941</accession>
<keyword evidence="3 8" id="KW-0328">Glycosyltransferase</keyword>
<evidence type="ECO:0000259" key="7">
    <source>
        <dbReference type="Pfam" id="PF00535"/>
    </source>
</evidence>
<dbReference type="EMBL" id="JAHCVK010000001">
    <property type="protein sequence ID" value="MBT0651893.1"/>
    <property type="molecule type" value="Genomic_DNA"/>
</dbReference>
<dbReference type="InterPro" id="IPR029044">
    <property type="entry name" value="Nucleotide-diphossugar_trans"/>
</dbReference>
<keyword evidence="6" id="KW-0812">Transmembrane</keyword>
<dbReference type="RefSeq" id="WP_214173880.1">
    <property type="nucleotide sequence ID" value="NZ_JAHCVK010000001.1"/>
</dbReference>
<organism evidence="8 9">
    <name type="scientific">Geomobilimonas luticola</name>
    <dbReference type="NCBI Taxonomy" id="1114878"/>
    <lineage>
        <taxon>Bacteria</taxon>
        <taxon>Pseudomonadati</taxon>
        <taxon>Thermodesulfobacteriota</taxon>
        <taxon>Desulfuromonadia</taxon>
        <taxon>Geobacterales</taxon>
        <taxon>Geobacteraceae</taxon>
        <taxon>Geomobilimonas</taxon>
    </lineage>
</organism>
<sequence length="397" mass="43991">MSYIPMTTLCWVAVATLVLTMLAALDLMVGNRSIAALRDVSPDPPSVPPAVSVIVAARNEQRNIREALQSLLHLDYPDYELIVVDDRSGDATGCILDGMATTDSRLKVSHVEALPPGWLGKNHALWVGSGQARGKLLLFTDADIVMEPTLIARAVTFLENNRLDHLAVTPSIRMPTTFLEMFGTAFIVFFSLFSRPWKARDPKSRCHIGIGAFNLVRTSAYRQVGGHETIRLRPDDDIKLGKIIKRAGFRQDVAYAPEFMTVEWYASLREVIRGLEKNAFSGTDYSIPLVLAGSSLLALCSIWPFAAVFLTRGAVQGAYLATAVLITLVVADSARFHHARPWHAIGYPLTASLFVFILLRTMLLNLRQGGIHWRGTFYPLNELKSNRIPWHSLDKPA</sequence>
<keyword evidence="2" id="KW-1003">Cell membrane</keyword>
<dbReference type="Gene3D" id="3.90.550.10">
    <property type="entry name" value="Spore Coat Polysaccharide Biosynthesis Protein SpsA, Chain A"/>
    <property type="match status" value="1"/>
</dbReference>
<dbReference type="InterPro" id="IPR001173">
    <property type="entry name" value="Glyco_trans_2-like"/>
</dbReference>
<feature type="transmembrane region" description="Helical" evidence="6">
    <location>
        <begin position="317"/>
        <end position="336"/>
    </location>
</feature>
<evidence type="ECO:0000256" key="4">
    <source>
        <dbReference type="ARBA" id="ARBA00022679"/>
    </source>
</evidence>
<dbReference type="PANTHER" id="PTHR43646">
    <property type="entry name" value="GLYCOSYLTRANSFERASE"/>
    <property type="match status" value="1"/>
</dbReference>
<evidence type="ECO:0000256" key="1">
    <source>
        <dbReference type="ARBA" id="ARBA00004236"/>
    </source>
</evidence>
<keyword evidence="9" id="KW-1185">Reference proteome</keyword>
<evidence type="ECO:0000256" key="3">
    <source>
        <dbReference type="ARBA" id="ARBA00022676"/>
    </source>
</evidence>
<keyword evidence="5 6" id="KW-0472">Membrane</keyword>
<dbReference type="Proteomes" id="UP000756860">
    <property type="component" value="Unassembled WGS sequence"/>
</dbReference>
<keyword evidence="4 8" id="KW-0808">Transferase</keyword>
<reference evidence="8 9" key="1">
    <citation type="submission" date="2021-05" db="EMBL/GenBank/DDBJ databases">
        <title>The draft genome of Geobacter luticola JCM 17780.</title>
        <authorList>
            <person name="Xu Z."/>
            <person name="Masuda Y."/>
            <person name="Itoh H."/>
            <person name="Senoo K."/>
        </authorList>
    </citation>
    <scope>NUCLEOTIDE SEQUENCE [LARGE SCALE GENOMIC DNA]</scope>
    <source>
        <strain evidence="8 9">JCM 17780</strain>
    </source>
</reference>
<evidence type="ECO:0000256" key="2">
    <source>
        <dbReference type="ARBA" id="ARBA00022475"/>
    </source>
</evidence>
<dbReference type="CDD" id="cd00761">
    <property type="entry name" value="Glyco_tranf_GTA_type"/>
    <property type="match status" value="1"/>
</dbReference>
<evidence type="ECO:0000313" key="8">
    <source>
        <dbReference type="EMBL" id="MBT0651893.1"/>
    </source>
</evidence>
<evidence type="ECO:0000313" key="9">
    <source>
        <dbReference type="Proteomes" id="UP000756860"/>
    </source>
</evidence>
<gene>
    <name evidence="8" type="ORF">KI810_02390</name>
</gene>
<evidence type="ECO:0000256" key="5">
    <source>
        <dbReference type="ARBA" id="ARBA00023136"/>
    </source>
</evidence>
<evidence type="ECO:0000256" key="6">
    <source>
        <dbReference type="SAM" id="Phobius"/>
    </source>
</evidence>
<feature type="domain" description="Glycosyltransferase 2-like" evidence="7">
    <location>
        <begin position="52"/>
        <end position="224"/>
    </location>
</feature>
<dbReference type="EC" id="2.4.-.-" evidence="8"/>
<feature type="transmembrane region" description="Helical" evidence="6">
    <location>
        <begin position="342"/>
        <end position="359"/>
    </location>
</feature>
<dbReference type="SUPFAM" id="SSF53448">
    <property type="entry name" value="Nucleotide-diphospho-sugar transferases"/>
    <property type="match status" value="1"/>
</dbReference>
<proteinExistence type="predicted"/>
<comment type="caution">
    <text evidence="8">The sequence shown here is derived from an EMBL/GenBank/DDBJ whole genome shotgun (WGS) entry which is preliminary data.</text>
</comment>
<feature type="transmembrane region" description="Helical" evidence="6">
    <location>
        <begin position="285"/>
        <end position="310"/>
    </location>
</feature>